<dbReference type="PROSITE" id="PS50967">
    <property type="entry name" value="HRDC"/>
    <property type="match status" value="1"/>
</dbReference>
<evidence type="ECO:0000256" key="5">
    <source>
        <dbReference type="ARBA" id="ARBA00022839"/>
    </source>
</evidence>
<dbReference type="AlphaFoldDB" id="A0A414FYE9"/>
<keyword evidence="2 6" id="KW-0819">tRNA processing</keyword>
<evidence type="ECO:0000313" key="9">
    <source>
        <dbReference type="Proteomes" id="UP000286050"/>
    </source>
</evidence>
<organism evidence="8 9">
    <name type="scientific">Collinsella intestinalis</name>
    <dbReference type="NCBI Taxonomy" id="147207"/>
    <lineage>
        <taxon>Bacteria</taxon>
        <taxon>Bacillati</taxon>
        <taxon>Actinomycetota</taxon>
        <taxon>Coriobacteriia</taxon>
        <taxon>Coriobacteriales</taxon>
        <taxon>Coriobacteriaceae</taxon>
        <taxon>Collinsella</taxon>
    </lineage>
</organism>
<dbReference type="Gene3D" id="1.10.150.80">
    <property type="entry name" value="HRDC domain"/>
    <property type="match status" value="1"/>
</dbReference>
<proteinExistence type="inferred from homology"/>
<evidence type="ECO:0000313" key="8">
    <source>
        <dbReference type="EMBL" id="RHD56534.1"/>
    </source>
</evidence>
<feature type="domain" description="HRDC" evidence="7">
    <location>
        <begin position="207"/>
        <end position="286"/>
    </location>
</feature>
<dbReference type="SUPFAM" id="SSF47819">
    <property type="entry name" value="HRDC-like"/>
    <property type="match status" value="2"/>
</dbReference>
<dbReference type="Proteomes" id="UP000286050">
    <property type="component" value="Unassembled WGS sequence"/>
</dbReference>
<dbReference type="EC" id="3.1.13.5" evidence="6"/>
<dbReference type="InterPro" id="IPR006292">
    <property type="entry name" value="RNase_D"/>
</dbReference>
<evidence type="ECO:0000256" key="1">
    <source>
        <dbReference type="ARBA" id="ARBA00022490"/>
    </source>
</evidence>
<dbReference type="InterPro" id="IPR012337">
    <property type="entry name" value="RNaseH-like_sf"/>
</dbReference>
<dbReference type="PANTHER" id="PTHR47649">
    <property type="entry name" value="RIBONUCLEASE D"/>
    <property type="match status" value="1"/>
</dbReference>
<accession>A0A414FYE9</accession>
<gene>
    <name evidence="6 8" type="primary">rnd</name>
    <name evidence="8" type="ORF">DW787_03035</name>
</gene>
<comment type="similarity">
    <text evidence="6">Belongs to the RNase D family.</text>
</comment>
<dbReference type="SUPFAM" id="SSF53098">
    <property type="entry name" value="Ribonuclease H-like"/>
    <property type="match status" value="1"/>
</dbReference>
<keyword evidence="1 6" id="KW-0963">Cytoplasm</keyword>
<dbReference type="InterPro" id="IPR002562">
    <property type="entry name" value="3'-5'_exonuclease_dom"/>
</dbReference>
<dbReference type="PANTHER" id="PTHR47649:SF1">
    <property type="entry name" value="RIBONUCLEASE D"/>
    <property type="match status" value="1"/>
</dbReference>
<comment type="function">
    <text evidence="6">Exonuclease involved in the 3' processing of various precursor tRNAs. Initiates hydrolysis at the 3'-terminus of an RNA molecule and releases 5'-mononucleotides.</text>
</comment>
<dbReference type="InterPro" id="IPR044876">
    <property type="entry name" value="HRDC_dom_sf"/>
</dbReference>
<evidence type="ECO:0000256" key="2">
    <source>
        <dbReference type="ARBA" id="ARBA00022694"/>
    </source>
</evidence>
<evidence type="ECO:0000259" key="7">
    <source>
        <dbReference type="PROSITE" id="PS50967"/>
    </source>
</evidence>
<protein>
    <recommendedName>
        <fullName evidence="6">Ribonuclease D</fullName>
        <shortName evidence="6">RNase D</shortName>
        <ecNumber evidence="6">3.1.13.5</ecNumber>
    </recommendedName>
</protein>
<sequence>MYISTNEDLTAFCNRARAFSAIAIDTEFLREKTYHAKLCLVQIATPNECVVIDPLAIDDLGPLAELMTDVDTLKVFHACSQDMEVLCHALGSVPAPIFDTQVAAGFLGERAQCSYHNLVSTFCGVSLPKTESLTDWSRRPLSPKQIEYALDDVRYLIDAYRVIESKLHSLGRTAWVRDEIRPLADPAHYRSDPRAAFKRVKRVNACTRRQLAVARELASWREQRAETRDIPRKWVMSDEVLLALCKRAPQTVEDFRAVRGTEQLSARDVEVALDAIARGRRCPQENLPSIGRAHRAPAPELESVIDLMYALIRLVSERSGVATSLIVSRDGLLDYIEHPERSPLREGWRFELVGTLMDDLLQGNIGLTVKDGALEIL</sequence>
<dbReference type="RefSeq" id="WP_118271586.1">
    <property type="nucleotide sequence ID" value="NZ_QSJI01000002.1"/>
</dbReference>
<comment type="cofactor">
    <cofactor evidence="6">
        <name>a divalent metal cation</name>
        <dbReference type="ChEBI" id="CHEBI:60240"/>
    </cofactor>
</comment>
<dbReference type="GO" id="GO:0005737">
    <property type="term" value="C:cytoplasm"/>
    <property type="evidence" value="ECO:0007669"/>
    <property type="project" value="UniProtKB-SubCell"/>
</dbReference>
<dbReference type="InterPro" id="IPR051086">
    <property type="entry name" value="RNase_D-like"/>
</dbReference>
<dbReference type="InterPro" id="IPR010997">
    <property type="entry name" value="HRDC-like_sf"/>
</dbReference>
<evidence type="ECO:0000256" key="3">
    <source>
        <dbReference type="ARBA" id="ARBA00022722"/>
    </source>
</evidence>
<dbReference type="Pfam" id="PF00570">
    <property type="entry name" value="HRDC"/>
    <property type="match status" value="1"/>
</dbReference>
<dbReference type="GO" id="GO:0033890">
    <property type="term" value="F:ribonuclease D activity"/>
    <property type="evidence" value="ECO:0007669"/>
    <property type="project" value="UniProtKB-UniRule"/>
</dbReference>
<dbReference type="CDD" id="cd06142">
    <property type="entry name" value="RNaseD_exo"/>
    <property type="match status" value="1"/>
</dbReference>
<evidence type="ECO:0000256" key="6">
    <source>
        <dbReference type="HAMAP-Rule" id="MF_01899"/>
    </source>
</evidence>
<dbReference type="GO" id="GO:0042780">
    <property type="term" value="P:tRNA 3'-end processing"/>
    <property type="evidence" value="ECO:0007669"/>
    <property type="project" value="UniProtKB-UniRule"/>
</dbReference>
<dbReference type="GO" id="GO:0008408">
    <property type="term" value="F:3'-5' exonuclease activity"/>
    <property type="evidence" value="ECO:0007669"/>
    <property type="project" value="InterPro"/>
</dbReference>
<keyword evidence="3 6" id="KW-0540">Nuclease</keyword>
<keyword evidence="5 6" id="KW-0269">Exonuclease</keyword>
<keyword evidence="4 6" id="KW-0378">Hydrolase</keyword>
<comment type="subcellular location">
    <subcellularLocation>
        <location evidence="6">Cytoplasm</location>
    </subcellularLocation>
</comment>
<dbReference type="InterPro" id="IPR036397">
    <property type="entry name" value="RNaseH_sf"/>
</dbReference>
<dbReference type="HAMAP" id="MF_01899">
    <property type="entry name" value="RNase_D"/>
    <property type="match status" value="1"/>
</dbReference>
<dbReference type="GO" id="GO:0000166">
    <property type="term" value="F:nucleotide binding"/>
    <property type="evidence" value="ECO:0007669"/>
    <property type="project" value="InterPro"/>
</dbReference>
<evidence type="ECO:0000256" key="4">
    <source>
        <dbReference type="ARBA" id="ARBA00022801"/>
    </source>
</evidence>
<dbReference type="SMART" id="SM00474">
    <property type="entry name" value="35EXOc"/>
    <property type="match status" value="1"/>
</dbReference>
<dbReference type="SMART" id="SM00341">
    <property type="entry name" value="HRDC"/>
    <property type="match status" value="1"/>
</dbReference>
<comment type="catalytic activity">
    <reaction evidence="6">
        <text>Exonucleolytic cleavage that removes extra residues from the 3'-terminus of tRNA to produce 5'-mononucleotides.</text>
        <dbReference type="EC" id="3.1.13.5"/>
    </reaction>
</comment>
<comment type="caution">
    <text evidence="8">The sequence shown here is derived from an EMBL/GenBank/DDBJ whole genome shotgun (WGS) entry which is preliminary data.</text>
</comment>
<dbReference type="NCBIfam" id="TIGR01388">
    <property type="entry name" value="rnd"/>
    <property type="match status" value="1"/>
</dbReference>
<reference evidence="8 9" key="1">
    <citation type="submission" date="2018-08" db="EMBL/GenBank/DDBJ databases">
        <title>A genome reference for cultivated species of the human gut microbiota.</title>
        <authorList>
            <person name="Zou Y."/>
            <person name="Xue W."/>
            <person name="Luo G."/>
        </authorList>
    </citation>
    <scope>NUCLEOTIDE SEQUENCE [LARGE SCALE GENOMIC DNA]</scope>
    <source>
        <strain evidence="8 9">AM30-5LB</strain>
    </source>
</reference>
<dbReference type="GO" id="GO:0003676">
    <property type="term" value="F:nucleic acid binding"/>
    <property type="evidence" value="ECO:0007669"/>
    <property type="project" value="InterPro"/>
</dbReference>
<dbReference type="InterPro" id="IPR002121">
    <property type="entry name" value="HRDC_dom"/>
</dbReference>
<dbReference type="Gene3D" id="3.30.420.10">
    <property type="entry name" value="Ribonuclease H-like superfamily/Ribonuclease H"/>
    <property type="match status" value="1"/>
</dbReference>
<dbReference type="Pfam" id="PF01612">
    <property type="entry name" value="DNA_pol_A_exo1"/>
    <property type="match status" value="1"/>
</dbReference>
<dbReference type="EMBL" id="QSJI01000002">
    <property type="protein sequence ID" value="RHD56534.1"/>
    <property type="molecule type" value="Genomic_DNA"/>
</dbReference>
<name>A0A414FYE9_9ACTN</name>